<organism evidence="9 10">
    <name type="scientific">Acanthamoeba castellanii (strain ATCC 30010 / Neff)</name>
    <dbReference type="NCBI Taxonomy" id="1257118"/>
    <lineage>
        <taxon>Eukaryota</taxon>
        <taxon>Amoebozoa</taxon>
        <taxon>Discosea</taxon>
        <taxon>Longamoebia</taxon>
        <taxon>Centramoebida</taxon>
        <taxon>Acanthamoebidae</taxon>
        <taxon>Acanthamoeba</taxon>
    </lineage>
</organism>
<evidence type="ECO:0000313" key="10">
    <source>
        <dbReference type="Proteomes" id="UP000011083"/>
    </source>
</evidence>
<dbReference type="InterPro" id="IPR000679">
    <property type="entry name" value="Znf_GATA"/>
</dbReference>
<dbReference type="RefSeq" id="XP_004333731.1">
    <property type="nucleotide sequence ID" value="XM_004333683.1"/>
</dbReference>
<evidence type="ECO:0000256" key="5">
    <source>
        <dbReference type="ARBA" id="ARBA00023163"/>
    </source>
</evidence>
<gene>
    <name evidence="9" type="ORF">ACA1_261380</name>
</gene>
<reference evidence="9 10" key="1">
    <citation type="journal article" date="2013" name="Genome Biol.">
        <title>Genome of Acanthamoeba castellanii highlights extensive lateral gene transfer and early evolution of tyrosine kinase signaling.</title>
        <authorList>
            <person name="Clarke M."/>
            <person name="Lohan A.J."/>
            <person name="Liu B."/>
            <person name="Lagkouvardos I."/>
            <person name="Roy S."/>
            <person name="Zafar N."/>
            <person name="Bertelli C."/>
            <person name="Schilde C."/>
            <person name="Kianianmomeni A."/>
            <person name="Burglin T.R."/>
            <person name="Frech C."/>
            <person name="Turcotte B."/>
            <person name="Kopec K.O."/>
            <person name="Synnott J.M."/>
            <person name="Choo C."/>
            <person name="Paponov I."/>
            <person name="Finkler A."/>
            <person name="Soon Heng Tan C."/>
            <person name="Hutchins A.P."/>
            <person name="Weinmeier T."/>
            <person name="Rattei T."/>
            <person name="Chu J.S."/>
            <person name="Gimenez G."/>
            <person name="Irimia M."/>
            <person name="Rigden D.J."/>
            <person name="Fitzpatrick D.A."/>
            <person name="Lorenzo-Morales J."/>
            <person name="Bateman A."/>
            <person name="Chiu C.H."/>
            <person name="Tang P."/>
            <person name="Hegemann P."/>
            <person name="Fromm H."/>
            <person name="Raoult D."/>
            <person name="Greub G."/>
            <person name="Miranda-Saavedra D."/>
            <person name="Chen N."/>
            <person name="Nash P."/>
            <person name="Ginger M.L."/>
            <person name="Horn M."/>
            <person name="Schaap P."/>
            <person name="Caler L."/>
            <person name="Loftus B."/>
        </authorList>
    </citation>
    <scope>NUCLEOTIDE SEQUENCE [LARGE SCALE GENOMIC DNA]</scope>
    <source>
        <strain evidence="9 10">Neff</strain>
    </source>
</reference>
<dbReference type="Proteomes" id="UP000011083">
    <property type="component" value="Unassembled WGS sequence"/>
</dbReference>
<dbReference type="EMBL" id="KB008148">
    <property type="protein sequence ID" value="ELR11718.1"/>
    <property type="molecule type" value="Genomic_DNA"/>
</dbReference>
<dbReference type="VEuPathDB" id="AmoebaDB:ACA1_261380"/>
<evidence type="ECO:0000256" key="6">
    <source>
        <dbReference type="PROSITE-ProRule" id="PRU00094"/>
    </source>
</evidence>
<evidence type="ECO:0000259" key="8">
    <source>
        <dbReference type="PROSITE" id="PS50114"/>
    </source>
</evidence>
<name>L8GG63_ACACF</name>
<dbReference type="CDD" id="cd00202">
    <property type="entry name" value="ZnF_GATA"/>
    <property type="match status" value="1"/>
</dbReference>
<keyword evidence="5" id="KW-0804">Transcription</keyword>
<dbReference type="PANTHER" id="PTHR47172">
    <property type="entry name" value="OS01G0976800 PROTEIN"/>
    <property type="match status" value="1"/>
</dbReference>
<dbReference type="PANTHER" id="PTHR47172:SF24">
    <property type="entry name" value="GATA ZINC FINGER DOMAIN-CONTAINING PROTEIN 14-RELATED"/>
    <property type="match status" value="1"/>
</dbReference>
<feature type="compositionally biased region" description="Low complexity" evidence="7">
    <location>
        <begin position="62"/>
        <end position="76"/>
    </location>
</feature>
<dbReference type="OrthoDB" id="2162994at2759"/>
<dbReference type="GeneID" id="14911978"/>
<dbReference type="KEGG" id="acan:ACA1_261380"/>
<dbReference type="SMART" id="SM00401">
    <property type="entry name" value="ZnF_GATA"/>
    <property type="match status" value="1"/>
</dbReference>
<protein>
    <submittedName>
        <fullName evidence="9">GATA zinc finger domain containing protein</fullName>
    </submittedName>
</protein>
<dbReference type="Gene3D" id="3.30.50.10">
    <property type="entry name" value="Erythroid Transcription Factor GATA-1, subunit A"/>
    <property type="match status" value="1"/>
</dbReference>
<dbReference type="SUPFAM" id="SSF57716">
    <property type="entry name" value="Glucocorticoid receptor-like (DNA-binding domain)"/>
    <property type="match status" value="1"/>
</dbReference>
<feature type="region of interest" description="Disordered" evidence="7">
    <location>
        <begin position="149"/>
        <end position="219"/>
    </location>
</feature>
<dbReference type="STRING" id="1257118.L8GG63"/>
<evidence type="ECO:0000256" key="2">
    <source>
        <dbReference type="ARBA" id="ARBA00022771"/>
    </source>
</evidence>
<dbReference type="GO" id="GO:0008270">
    <property type="term" value="F:zinc ion binding"/>
    <property type="evidence" value="ECO:0007669"/>
    <property type="project" value="UniProtKB-KW"/>
</dbReference>
<dbReference type="InterPro" id="IPR013088">
    <property type="entry name" value="Znf_NHR/GATA"/>
</dbReference>
<dbReference type="PROSITE" id="PS00344">
    <property type="entry name" value="GATA_ZN_FINGER_1"/>
    <property type="match status" value="1"/>
</dbReference>
<evidence type="ECO:0000256" key="7">
    <source>
        <dbReference type="SAM" id="MobiDB-lite"/>
    </source>
</evidence>
<dbReference type="Pfam" id="PF00320">
    <property type="entry name" value="GATA"/>
    <property type="match status" value="1"/>
</dbReference>
<dbReference type="GO" id="GO:0043565">
    <property type="term" value="F:sequence-specific DNA binding"/>
    <property type="evidence" value="ECO:0007669"/>
    <property type="project" value="InterPro"/>
</dbReference>
<dbReference type="GO" id="GO:0006355">
    <property type="term" value="P:regulation of DNA-templated transcription"/>
    <property type="evidence" value="ECO:0007669"/>
    <property type="project" value="InterPro"/>
</dbReference>
<dbReference type="PROSITE" id="PS50114">
    <property type="entry name" value="GATA_ZN_FINGER_2"/>
    <property type="match status" value="1"/>
</dbReference>
<feature type="domain" description="GATA-type" evidence="8">
    <location>
        <begin position="95"/>
        <end position="130"/>
    </location>
</feature>
<keyword evidence="2 6" id="KW-0863">Zinc-finger</keyword>
<keyword evidence="10" id="KW-1185">Reference proteome</keyword>
<evidence type="ECO:0000256" key="3">
    <source>
        <dbReference type="ARBA" id="ARBA00022833"/>
    </source>
</evidence>
<evidence type="ECO:0000256" key="4">
    <source>
        <dbReference type="ARBA" id="ARBA00023015"/>
    </source>
</evidence>
<accession>L8GG63</accession>
<keyword evidence="4" id="KW-0805">Transcription regulation</keyword>
<keyword evidence="1" id="KW-0479">Metal-binding</keyword>
<evidence type="ECO:0000313" key="9">
    <source>
        <dbReference type="EMBL" id="ELR11718.1"/>
    </source>
</evidence>
<dbReference type="AlphaFoldDB" id="L8GG63"/>
<evidence type="ECO:0000256" key="1">
    <source>
        <dbReference type="ARBA" id="ARBA00022723"/>
    </source>
</evidence>
<keyword evidence="3" id="KW-0862">Zinc</keyword>
<sequence>MTADKLARMSMAASIGPGLSEADYGLFSRSLEDMSGCIHQLCRAYQLQEPALVPGGAFPDQTSETSEAATAPAAATGEDSEAGRGFKKHRPSNRVRPDKACLECGRRDTAQWRRGPLGVSTLCNACGIRHARVMKKVMRQQVLRLGLSPGCTPPLPDEAEDGQHAASPVQQGHYHHQNQRDEWPGLNSDDDERESTAIDHLPHAAHQQAARSSVYDLLN</sequence>
<feature type="region of interest" description="Disordered" evidence="7">
    <location>
        <begin position="55"/>
        <end position="95"/>
    </location>
</feature>
<proteinExistence type="predicted"/>